<reference evidence="6" key="1">
    <citation type="submission" date="2021-12" db="EMBL/GenBank/DDBJ databases">
        <title>Prjna785345.</title>
        <authorList>
            <person name="Rujirawat T."/>
            <person name="Krajaejun T."/>
        </authorList>
    </citation>
    <scope>NUCLEOTIDE SEQUENCE</scope>
    <source>
        <strain evidence="6">Pi057C3</strain>
    </source>
</reference>
<dbReference type="Gene3D" id="1.10.840.10">
    <property type="entry name" value="Ras guanine-nucleotide exchange factors catalytic domain"/>
    <property type="match status" value="1"/>
</dbReference>
<dbReference type="Pfam" id="PF00617">
    <property type="entry name" value="RasGEF"/>
    <property type="match status" value="1"/>
</dbReference>
<dbReference type="SMART" id="SM00147">
    <property type="entry name" value="RasGEF"/>
    <property type="match status" value="1"/>
</dbReference>
<proteinExistence type="predicted"/>
<evidence type="ECO:0000313" key="7">
    <source>
        <dbReference type="Proteomes" id="UP001209570"/>
    </source>
</evidence>
<name>A0AAD5Q6V5_PYTIN</name>
<dbReference type="Gene3D" id="1.20.870.10">
    <property type="entry name" value="Son of sevenless (SoS) protein Chain: S domain 1"/>
    <property type="match status" value="1"/>
</dbReference>
<evidence type="ECO:0008006" key="8">
    <source>
        <dbReference type="Google" id="ProtNLM"/>
    </source>
</evidence>
<evidence type="ECO:0000259" key="5">
    <source>
        <dbReference type="PROSITE" id="PS50212"/>
    </source>
</evidence>
<dbReference type="InterPro" id="IPR036964">
    <property type="entry name" value="RASGEF_cat_dom_sf"/>
</dbReference>
<dbReference type="SMART" id="SM00229">
    <property type="entry name" value="RasGEFN"/>
    <property type="match status" value="1"/>
</dbReference>
<evidence type="ECO:0000259" key="4">
    <source>
        <dbReference type="PROSITE" id="PS50009"/>
    </source>
</evidence>
<feature type="domain" description="N-terminal Ras-GEF" evidence="5">
    <location>
        <begin position="125"/>
        <end position="291"/>
    </location>
</feature>
<keyword evidence="7" id="KW-1185">Reference proteome</keyword>
<dbReference type="SUPFAM" id="SSF48366">
    <property type="entry name" value="Ras GEF"/>
    <property type="match status" value="1"/>
</dbReference>
<evidence type="ECO:0000313" key="6">
    <source>
        <dbReference type="EMBL" id="KAJ0401830.1"/>
    </source>
</evidence>
<dbReference type="GO" id="GO:0007264">
    <property type="term" value="P:small GTPase-mediated signal transduction"/>
    <property type="evidence" value="ECO:0007669"/>
    <property type="project" value="InterPro"/>
</dbReference>
<evidence type="ECO:0000256" key="1">
    <source>
        <dbReference type="ARBA" id="ARBA00022658"/>
    </source>
</evidence>
<comment type="caution">
    <text evidence="6">The sequence shown here is derived from an EMBL/GenBank/DDBJ whole genome shotgun (WGS) entry which is preliminary data.</text>
</comment>
<dbReference type="AlphaFoldDB" id="A0AAD5Q6V5"/>
<feature type="compositionally biased region" description="Basic and acidic residues" evidence="3">
    <location>
        <begin position="104"/>
        <end position="117"/>
    </location>
</feature>
<dbReference type="PROSITE" id="PS50009">
    <property type="entry name" value="RASGEF_CAT"/>
    <property type="match status" value="1"/>
</dbReference>
<feature type="region of interest" description="Disordered" evidence="3">
    <location>
        <begin position="45"/>
        <end position="126"/>
    </location>
</feature>
<dbReference type="InterPro" id="IPR001895">
    <property type="entry name" value="RASGEF_cat_dom"/>
</dbReference>
<dbReference type="PANTHER" id="PTHR23113">
    <property type="entry name" value="GUANINE NUCLEOTIDE EXCHANGE FACTOR"/>
    <property type="match status" value="1"/>
</dbReference>
<organism evidence="6 7">
    <name type="scientific">Pythium insidiosum</name>
    <name type="common">Pythiosis disease agent</name>
    <dbReference type="NCBI Taxonomy" id="114742"/>
    <lineage>
        <taxon>Eukaryota</taxon>
        <taxon>Sar</taxon>
        <taxon>Stramenopiles</taxon>
        <taxon>Oomycota</taxon>
        <taxon>Peronosporomycetes</taxon>
        <taxon>Pythiales</taxon>
        <taxon>Pythiaceae</taxon>
        <taxon>Pythium</taxon>
    </lineage>
</organism>
<dbReference type="InterPro" id="IPR008937">
    <property type="entry name" value="Ras-like_GEF"/>
</dbReference>
<feature type="compositionally biased region" description="Low complexity" evidence="3">
    <location>
        <begin position="48"/>
        <end position="68"/>
    </location>
</feature>
<dbReference type="InterPro" id="IPR023578">
    <property type="entry name" value="Ras_GEF_dom_sf"/>
</dbReference>
<evidence type="ECO:0000256" key="3">
    <source>
        <dbReference type="SAM" id="MobiDB-lite"/>
    </source>
</evidence>
<gene>
    <name evidence="6" type="ORF">P43SY_006385</name>
</gene>
<feature type="compositionally biased region" description="Low complexity" evidence="3">
    <location>
        <begin position="339"/>
        <end position="362"/>
    </location>
</feature>
<dbReference type="GO" id="GO:0005085">
    <property type="term" value="F:guanyl-nucleotide exchange factor activity"/>
    <property type="evidence" value="ECO:0007669"/>
    <property type="project" value="UniProtKB-KW"/>
</dbReference>
<dbReference type="Proteomes" id="UP001209570">
    <property type="component" value="Unassembled WGS sequence"/>
</dbReference>
<dbReference type="EMBL" id="JAKCXM010000117">
    <property type="protein sequence ID" value="KAJ0401830.1"/>
    <property type="molecule type" value="Genomic_DNA"/>
</dbReference>
<dbReference type="CDD" id="cd06224">
    <property type="entry name" value="REM"/>
    <property type="match status" value="1"/>
</dbReference>
<feature type="region of interest" description="Disordered" evidence="3">
    <location>
        <begin position="298"/>
        <end position="431"/>
    </location>
</feature>
<feature type="domain" description="Ras-GEF" evidence="4">
    <location>
        <begin position="490"/>
        <end position="720"/>
    </location>
</feature>
<evidence type="ECO:0000256" key="2">
    <source>
        <dbReference type="PROSITE-ProRule" id="PRU00168"/>
    </source>
</evidence>
<accession>A0AAD5Q6V5</accession>
<dbReference type="PROSITE" id="PS50212">
    <property type="entry name" value="RASGEF_NTER"/>
    <property type="match status" value="1"/>
</dbReference>
<dbReference type="InterPro" id="IPR000651">
    <property type="entry name" value="Ras-like_Gua-exchang_fac_N"/>
</dbReference>
<keyword evidence="1 2" id="KW-0344">Guanine-nucleotide releasing factor</keyword>
<sequence length="758" mass="83628">MPPSAAHHRSRGQASVASVAMMDADIGPEKFAIKAFVSPSMSCEQDDCSAYAASPPASDAADQTPPSSTGAGIAFDADQPVIARSGSGNMRYRTSPSSASSDSSEPKPRPVRIKYESNTRGIGGGKREISHASLGKLVARLTDAHQYDVEFRDVFLLTYRCFCSPYDFIKKLMKRYTAVLTLCGGLDATVLEETQALLEQITRDEENERSSTSTSISTAKSDINTGVEANVSIMRLLSVVKYWIKESGFIDADLQDRRTQKKLFALLTEIKTTTPIPSIRSHAESLLSVVTQLIRQHHHQQQLNASHHYPGPPRDGGELSASMLSQSPPVSIPPPPPLSASSSVSSLAETTASDISSSSSRTVTERSTEIPHTPSMLSSAMSKLKLTRSSSDSKKDRAMAKLKASKAHIPPDLSASHMIDDGSYPRRSPMVSAPKMMRGVTTGSTEADLRSGMNPLEDVIQDTMHRSRFTASRSTSRLSYDNTTPLTGCSAQELADQLTLIEAEGYFARINHRELTNKAWTRETKYREAPNVMALIELFDATAEWVSSEILHPQLQAAERAKLIMLFIDTADNCHQMNNFNTLFEITTGLSAPCIRQLNTTWGLVHANSQEKFQVLMQVCSPEDNYRNYRQAFSLAEGQPRLPCSFLLVKDLFTLEEAMKSTEDGLVNWHKFRKIHKVISETLDRQNMNYLPADGSSATGISRKGRGALRHDRKIQILIRHRLDTIRKDSSVLYQLARNANTQESIMFVNSLSEAGFL</sequence>
<dbReference type="PANTHER" id="PTHR23113:SF99">
    <property type="entry name" value="RASGEF DOMAIN-CONTAINING PROTEIN"/>
    <property type="match status" value="1"/>
</dbReference>
<feature type="compositionally biased region" description="Low complexity" evidence="3">
    <location>
        <begin position="375"/>
        <end position="384"/>
    </location>
</feature>
<protein>
    <recommendedName>
        <fullName evidence="8">Ras-GEF domain-containing protein</fullName>
    </recommendedName>
</protein>
<dbReference type="Pfam" id="PF00618">
    <property type="entry name" value="RasGEF_N"/>
    <property type="match status" value="1"/>
</dbReference>